<feature type="region of interest" description="Disordered" evidence="1">
    <location>
        <begin position="1"/>
        <end position="23"/>
    </location>
</feature>
<dbReference type="Proteomes" id="UP000078200">
    <property type="component" value="Unassembled WGS sequence"/>
</dbReference>
<dbReference type="EnsemblMetazoa" id="GAUT009031-RA">
    <property type="protein sequence ID" value="GAUT009031-PA"/>
    <property type="gene ID" value="GAUT009031"/>
</dbReference>
<proteinExistence type="predicted"/>
<sequence length="254" mass="27748">MSNITCGKINHSTNSANNISTTRTSTKANKPFCSLAYLAKSTVAINGNNDIRVANGHSNCPAAMPNVAVTAKVTDRGSPSLPTGTATIINDQQSLQWQIADTEKHAQIHNANVEKSSKCNGQNEVDKVADVFGVINEEDKNAHGQVDDDILDVRRPWELANGSFVRRVPSSLMTTQQNALNGLASLTKLNSLDCWDYTIELECLNGPQVRVATTQLYHRQECATLSPFESSFKEYEISSQSELCDSHKKYGTDV</sequence>
<evidence type="ECO:0000256" key="1">
    <source>
        <dbReference type="SAM" id="MobiDB-lite"/>
    </source>
</evidence>
<reference evidence="2" key="1">
    <citation type="submission" date="2020-05" db="UniProtKB">
        <authorList>
            <consortium name="EnsemblMetazoa"/>
        </authorList>
    </citation>
    <scope>IDENTIFICATION</scope>
    <source>
        <strain evidence="2">TTRI</strain>
    </source>
</reference>
<organism evidence="2 3">
    <name type="scientific">Glossina austeni</name>
    <name type="common">Savannah tsetse fly</name>
    <dbReference type="NCBI Taxonomy" id="7395"/>
    <lineage>
        <taxon>Eukaryota</taxon>
        <taxon>Metazoa</taxon>
        <taxon>Ecdysozoa</taxon>
        <taxon>Arthropoda</taxon>
        <taxon>Hexapoda</taxon>
        <taxon>Insecta</taxon>
        <taxon>Pterygota</taxon>
        <taxon>Neoptera</taxon>
        <taxon>Endopterygota</taxon>
        <taxon>Diptera</taxon>
        <taxon>Brachycera</taxon>
        <taxon>Muscomorpha</taxon>
        <taxon>Hippoboscoidea</taxon>
        <taxon>Glossinidae</taxon>
        <taxon>Glossina</taxon>
    </lineage>
</organism>
<evidence type="ECO:0000313" key="3">
    <source>
        <dbReference type="Proteomes" id="UP000078200"/>
    </source>
</evidence>
<name>A0A1A9UM57_GLOAU</name>
<accession>A0A1A9UM57</accession>
<protein>
    <submittedName>
        <fullName evidence="2">Uncharacterized protein</fullName>
    </submittedName>
</protein>
<dbReference type="AlphaFoldDB" id="A0A1A9UM57"/>
<dbReference type="VEuPathDB" id="VectorBase:GAUT009031"/>
<evidence type="ECO:0000313" key="2">
    <source>
        <dbReference type="EnsemblMetazoa" id="GAUT009031-PA"/>
    </source>
</evidence>
<keyword evidence="3" id="KW-1185">Reference proteome</keyword>